<evidence type="ECO:0000313" key="1">
    <source>
        <dbReference type="EMBL" id="KKK73588.1"/>
    </source>
</evidence>
<evidence type="ECO:0008006" key="2">
    <source>
        <dbReference type="Google" id="ProtNLM"/>
    </source>
</evidence>
<dbReference type="Gene3D" id="3.40.50.2300">
    <property type="match status" value="1"/>
</dbReference>
<proteinExistence type="predicted"/>
<dbReference type="InterPro" id="IPR028082">
    <property type="entry name" value="Peripla_BP_I"/>
</dbReference>
<name>A0A0F8XX75_9ZZZZ</name>
<dbReference type="InterPro" id="IPR004456">
    <property type="entry name" value="Pglycerate_mutase_ApgM"/>
</dbReference>
<gene>
    <name evidence="1" type="ORF">LCGC14_2892340</name>
</gene>
<dbReference type="GO" id="GO:0004619">
    <property type="term" value="F:phosphoglycerate mutase activity"/>
    <property type="evidence" value="ECO:0007669"/>
    <property type="project" value="InterPro"/>
</dbReference>
<protein>
    <recommendedName>
        <fullName evidence="2">Leucine-binding protein domain-containing protein</fullName>
    </recommendedName>
</protein>
<dbReference type="SUPFAM" id="SSF53822">
    <property type="entry name" value="Periplasmic binding protein-like I"/>
    <property type="match status" value="1"/>
</dbReference>
<comment type="caution">
    <text evidence="1">The sequence shown here is derived from an EMBL/GenBank/DDBJ whole genome shotgun (WGS) entry which is preliminary data.</text>
</comment>
<organism evidence="1">
    <name type="scientific">marine sediment metagenome</name>
    <dbReference type="NCBI Taxonomy" id="412755"/>
    <lineage>
        <taxon>unclassified sequences</taxon>
        <taxon>metagenomes</taxon>
        <taxon>ecological metagenomes</taxon>
    </lineage>
</organism>
<dbReference type="PROSITE" id="PS51257">
    <property type="entry name" value="PROKAR_LIPOPROTEIN"/>
    <property type="match status" value="1"/>
</dbReference>
<feature type="non-terminal residue" evidence="1">
    <location>
        <position position="143"/>
    </location>
</feature>
<dbReference type="Pfam" id="PF10143">
    <property type="entry name" value="PhosphMutase"/>
    <property type="match status" value="1"/>
</dbReference>
<accession>A0A0F8XX75</accession>
<reference evidence="1" key="1">
    <citation type="journal article" date="2015" name="Nature">
        <title>Complex archaea that bridge the gap between prokaryotes and eukaryotes.</title>
        <authorList>
            <person name="Spang A."/>
            <person name="Saw J.H."/>
            <person name="Jorgensen S.L."/>
            <person name="Zaremba-Niedzwiedzka K."/>
            <person name="Martijn J."/>
            <person name="Lind A.E."/>
            <person name="van Eijk R."/>
            <person name="Schleper C."/>
            <person name="Guy L."/>
            <person name="Ettema T.J."/>
        </authorList>
    </citation>
    <scope>NUCLEOTIDE SEQUENCE</scope>
</reference>
<dbReference type="AlphaFoldDB" id="A0A0F8XX75"/>
<dbReference type="EMBL" id="LAZR01056722">
    <property type="protein sequence ID" value="KKK73588.1"/>
    <property type="molecule type" value="Genomic_DNA"/>
</dbReference>
<sequence>MPQWLGRHKWLFLVAAVMVPLLAFAACGDDEEEVGETPAVGEEGPLKLGVLVAFTGDLSDFGPAHENAARLAAQEINGLFHPKSPGYPLGSPLALHLMFGYPEEEFPDRGPLLAAARGLEIPDGAVVLAARFASVVREKDGLL</sequence>